<sequence length="225" mass="26224">MDVILKYLPLIIFIYPILSWLDSRKRFTHSAKFYADRAVSVKKYEEEIKRADITDYEKSAFAQAMVATEKLGFKEVNILKLKSPNNFFSMVNKIKKIRHKIEVKKLGQEDVFISIDRSKALKFKPIIYFLLYVSSVPIFISNTLLTLLFKYLGWNLFFVDENTYIFSQFAILIVGVLVAIISAMKFINHEVLMSLIKEDVVMAKEEFERVDDAEEHSQDNLIELG</sequence>
<dbReference type="GeneID" id="69581699"/>
<keyword evidence="1" id="KW-0812">Transmembrane</keyword>
<dbReference type="Proteomes" id="UP000314285">
    <property type="component" value="Unassembled WGS sequence"/>
</dbReference>
<gene>
    <name evidence="2" type="ORF">FHY67_14810</name>
</gene>
<keyword evidence="1" id="KW-0472">Membrane</keyword>
<organism evidence="2 3">
    <name type="scientific">Acinetobacter radioresistens</name>
    <dbReference type="NCBI Taxonomy" id="40216"/>
    <lineage>
        <taxon>Bacteria</taxon>
        <taxon>Pseudomonadati</taxon>
        <taxon>Pseudomonadota</taxon>
        <taxon>Gammaproteobacteria</taxon>
        <taxon>Moraxellales</taxon>
        <taxon>Moraxellaceae</taxon>
        <taxon>Acinetobacter</taxon>
    </lineage>
</organism>
<dbReference type="RefSeq" id="WP_139880827.1">
    <property type="nucleotide sequence ID" value="NZ_VFBM01000022.1"/>
</dbReference>
<accession>A0A8H2JY63</accession>
<feature type="transmembrane region" description="Helical" evidence="1">
    <location>
        <begin position="126"/>
        <end position="152"/>
    </location>
</feature>
<reference evidence="2 3" key="1">
    <citation type="submission" date="2019-06" db="EMBL/GenBank/DDBJ databases">
        <title>Genome of Acinetobacter radioresistens APH1, a phenol degrading strain.</title>
        <authorList>
            <person name="Liu Y."/>
        </authorList>
    </citation>
    <scope>NUCLEOTIDE SEQUENCE [LARGE SCALE GENOMIC DNA]</scope>
    <source>
        <strain evidence="2 3">APH1</strain>
    </source>
</reference>
<feature type="transmembrane region" description="Helical" evidence="1">
    <location>
        <begin position="164"/>
        <end position="187"/>
    </location>
</feature>
<comment type="caution">
    <text evidence="2">The sequence shown here is derived from an EMBL/GenBank/DDBJ whole genome shotgun (WGS) entry which is preliminary data.</text>
</comment>
<keyword evidence="1" id="KW-1133">Transmembrane helix</keyword>
<evidence type="ECO:0000256" key="1">
    <source>
        <dbReference type="SAM" id="Phobius"/>
    </source>
</evidence>
<feature type="transmembrane region" description="Helical" evidence="1">
    <location>
        <begin position="6"/>
        <end position="23"/>
    </location>
</feature>
<evidence type="ECO:0000313" key="3">
    <source>
        <dbReference type="Proteomes" id="UP000314285"/>
    </source>
</evidence>
<proteinExistence type="predicted"/>
<protein>
    <submittedName>
        <fullName evidence="2">Uncharacterized protein</fullName>
    </submittedName>
</protein>
<dbReference type="EMBL" id="VFBM01000022">
    <property type="protein sequence ID" value="TNX85413.1"/>
    <property type="molecule type" value="Genomic_DNA"/>
</dbReference>
<name>A0A8H2JY63_ACIRA</name>
<dbReference type="AlphaFoldDB" id="A0A8H2JY63"/>
<evidence type="ECO:0000313" key="2">
    <source>
        <dbReference type="EMBL" id="TNX85413.1"/>
    </source>
</evidence>